<comment type="caution">
    <text evidence="2">The sequence shown here is derived from an EMBL/GenBank/DDBJ whole genome shotgun (WGS) entry which is preliminary data.</text>
</comment>
<feature type="chain" id="PRO_5046393745" evidence="1">
    <location>
        <begin position="18"/>
        <end position="99"/>
    </location>
</feature>
<keyword evidence="3" id="KW-1185">Reference proteome</keyword>
<proteinExistence type="predicted"/>
<name>A0ABU5EF08_9PROT</name>
<evidence type="ECO:0000256" key="1">
    <source>
        <dbReference type="SAM" id="SignalP"/>
    </source>
</evidence>
<dbReference type="Proteomes" id="UP001279642">
    <property type="component" value="Unassembled WGS sequence"/>
</dbReference>
<dbReference type="PROSITE" id="PS51257">
    <property type="entry name" value="PROKAR_LIPOPROTEIN"/>
    <property type="match status" value="1"/>
</dbReference>
<gene>
    <name evidence="2" type="ORF">SMD27_16465</name>
</gene>
<reference evidence="2 3" key="1">
    <citation type="journal article" date="2016" name="Antonie Van Leeuwenhoek">
        <title>Dongia soli sp. nov., isolated from soil from Dokdo, Korea.</title>
        <authorList>
            <person name="Kim D.U."/>
            <person name="Lee H."/>
            <person name="Kim H."/>
            <person name="Kim S.G."/>
            <person name="Ka J.O."/>
        </authorList>
    </citation>
    <scope>NUCLEOTIDE SEQUENCE [LARGE SCALE GENOMIC DNA]</scope>
    <source>
        <strain evidence="2 3">D78</strain>
    </source>
</reference>
<feature type="signal peptide" evidence="1">
    <location>
        <begin position="1"/>
        <end position="17"/>
    </location>
</feature>
<dbReference type="Gene3D" id="3.30.10.10">
    <property type="entry name" value="Trypsin Inhibitor V, subunit A"/>
    <property type="match status" value="1"/>
</dbReference>
<keyword evidence="1" id="KW-0732">Signal</keyword>
<protein>
    <submittedName>
        <fullName evidence="2">I78 family peptidase inhibitor</fullName>
    </submittedName>
</protein>
<accession>A0ABU5EF08</accession>
<dbReference type="RefSeq" id="WP_320509502.1">
    <property type="nucleotide sequence ID" value="NZ_JAXCLW010000004.1"/>
</dbReference>
<sequence>MRFWVSSAFICVAFAMAGCSSTAEQKSISAAEDTCGANKVMDRIGEKLDVDLFREIEMAVPHHHVRVIKPDTPVTMDYVPDRTNVKLDKQDVITEISCG</sequence>
<organism evidence="2 3">
    <name type="scientific">Dongia soli</name>
    <dbReference type="NCBI Taxonomy" id="600628"/>
    <lineage>
        <taxon>Bacteria</taxon>
        <taxon>Pseudomonadati</taxon>
        <taxon>Pseudomonadota</taxon>
        <taxon>Alphaproteobacteria</taxon>
        <taxon>Rhodospirillales</taxon>
        <taxon>Dongiaceae</taxon>
        <taxon>Dongia</taxon>
    </lineage>
</organism>
<dbReference type="InterPro" id="IPR021719">
    <property type="entry name" value="Prot_inh_I78"/>
</dbReference>
<evidence type="ECO:0000313" key="3">
    <source>
        <dbReference type="Proteomes" id="UP001279642"/>
    </source>
</evidence>
<dbReference type="EMBL" id="JAXCLW010000004">
    <property type="protein sequence ID" value="MDY0884439.1"/>
    <property type="molecule type" value="Genomic_DNA"/>
</dbReference>
<dbReference type="Pfam" id="PF11720">
    <property type="entry name" value="Inhibitor_I78"/>
    <property type="match status" value="1"/>
</dbReference>
<evidence type="ECO:0000313" key="2">
    <source>
        <dbReference type="EMBL" id="MDY0884439.1"/>
    </source>
</evidence>